<accession>A0A4Y7SMU6</accession>
<feature type="region of interest" description="Disordered" evidence="1">
    <location>
        <begin position="76"/>
        <end position="97"/>
    </location>
</feature>
<dbReference type="EMBL" id="QPFP01000082">
    <property type="protein sequence ID" value="TEB23041.1"/>
    <property type="molecule type" value="Genomic_DNA"/>
</dbReference>
<evidence type="ECO:0000256" key="1">
    <source>
        <dbReference type="SAM" id="MobiDB-lite"/>
    </source>
</evidence>
<feature type="transmembrane region" description="Helical" evidence="2">
    <location>
        <begin position="21"/>
        <end position="40"/>
    </location>
</feature>
<reference evidence="3 4" key="1">
    <citation type="journal article" date="2019" name="Nat. Ecol. Evol.">
        <title>Megaphylogeny resolves global patterns of mushroom evolution.</title>
        <authorList>
            <person name="Varga T."/>
            <person name="Krizsan K."/>
            <person name="Foldi C."/>
            <person name="Dima B."/>
            <person name="Sanchez-Garcia M."/>
            <person name="Sanchez-Ramirez S."/>
            <person name="Szollosi G.J."/>
            <person name="Szarkandi J.G."/>
            <person name="Papp V."/>
            <person name="Albert L."/>
            <person name="Andreopoulos W."/>
            <person name="Angelini C."/>
            <person name="Antonin V."/>
            <person name="Barry K.W."/>
            <person name="Bougher N.L."/>
            <person name="Buchanan P."/>
            <person name="Buyck B."/>
            <person name="Bense V."/>
            <person name="Catcheside P."/>
            <person name="Chovatia M."/>
            <person name="Cooper J."/>
            <person name="Damon W."/>
            <person name="Desjardin D."/>
            <person name="Finy P."/>
            <person name="Geml J."/>
            <person name="Haridas S."/>
            <person name="Hughes K."/>
            <person name="Justo A."/>
            <person name="Karasinski D."/>
            <person name="Kautmanova I."/>
            <person name="Kiss B."/>
            <person name="Kocsube S."/>
            <person name="Kotiranta H."/>
            <person name="LaButti K.M."/>
            <person name="Lechner B.E."/>
            <person name="Liimatainen K."/>
            <person name="Lipzen A."/>
            <person name="Lukacs Z."/>
            <person name="Mihaltcheva S."/>
            <person name="Morgado L.N."/>
            <person name="Niskanen T."/>
            <person name="Noordeloos M.E."/>
            <person name="Ohm R.A."/>
            <person name="Ortiz-Santana B."/>
            <person name="Ovrebo C."/>
            <person name="Racz N."/>
            <person name="Riley R."/>
            <person name="Savchenko A."/>
            <person name="Shiryaev A."/>
            <person name="Soop K."/>
            <person name="Spirin V."/>
            <person name="Szebenyi C."/>
            <person name="Tomsovsky M."/>
            <person name="Tulloss R.E."/>
            <person name="Uehling J."/>
            <person name="Grigoriev I.V."/>
            <person name="Vagvolgyi C."/>
            <person name="Papp T."/>
            <person name="Martin F.M."/>
            <person name="Miettinen O."/>
            <person name="Hibbett D.S."/>
            <person name="Nagy L.G."/>
        </authorList>
    </citation>
    <scope>NUCLEOTIDE SEQUENCE [LARGE SCALE GENOMIC DNA]</scope>
    <source>
        <strain evidence="3 4">FP101781</strain>
    </source>
</reference>
<dbReference type="AlphaFoldDB" id="A0A4Y7SMU6"/>
<dbReference type="Proteomes" id="UP000298030">
    <property type="component" value="Unassembled WGS sequence"/>
</dbReference>
<evidence type="ECO:0000313" key="3">
    <source>
        <dbReference type="EMBL" id="TEB23041.1"/>
    </source>
</evidence>
<keyword evidence="2" id="KW-1133">Transmembrane helix</keyword>
<keyword evidence="4" id="KW-1185">Reference proteome</keyword>
<keyword evidence="2" id="KW-0812">Transmembrane</keyword>
<name>A0A4Y7SMU6_COPMI</name>
<feature type="transmembrane region" description="Helical" evidence="2">
    <location>
        <begin position="111"/>
        <end position="132"/>
    </location>
</feature>
<comment type="caution">
    <text evidence="3">The sequence shown here is derived from an EMBL/GenBank/DDBJ whole genome shotgun (WGS) entry which is preliminary data.</text>
</comment>
<feature type="transmembrane region" description="Helical" evidence="2">
    <location>
        <begin position="144"/>
        <end position="168"/>
    </location>
</feature>
<sequence length="193" mass="21281">MVGTTTPATLISPRARVIQRLLWTSLTLTMLTFAMSMVFFGSMSLFIGLAGTGLCLIYDTTLLSLSAKERRLAAQGSDTEATAGRPNSYPPSPNAQSPKAPLPCTLRKPSIMVVFFLIVVWLGSLSIVLWFLSYWDSSEMDNPGLLAIPVLEVIFTISHIGVLGTYVVQTWKERRKWISGGGQLKWYQLGEYA</sequence>
<feature type="transmembrane region" description="Helical" evidence="2">
    <location>
        <begin position="46"/>
        <end position="65"/>
    </location>
</feature>
<protein>
    <submittedName>
        <fullName evidence="3">Uncharacterized protein</fullName>
    </submittedName>
</protein>
<organism evidence="3 4">
    <name type="scientific">Coprinellus micaceus</name>
    <name type="common">Glistening ink-cap mushroom</name>
    <name type="synonym">Coprinus micaceus</name>
    <dbReference type="NCBI Taxonomy" id="71717"/>
    <lineage>
        <taxon>Eukaryota</taxon>
        <taxon>Fungi</taxon>
        <taxon>Dikarya</taxon>
        <taxon>Basidiomycota</taxon>
        <taxon>Agaricomycotina</taxon>
        <taxon>Agaricomycetes</taxon>
        <taxon>Agaricomycetidae</taxon>
        <taxon>Agaricales</taxon>
        <taxon>Agaricineae</taxon>
        <taxon>Psathyrellaceae</taxon>
        <taxon>Coprinellus</taxon>
    </lineage>
</organism>
<dbReference type="OrthoDB" id="3098187at2759"/>
<gene>
    <name evidence="3" type="ORF">FA13DRAFT_1457497</name>
</gene>
<proteinExistence type="predicted"/>
<keyword evidence="2" id="KW-0472">Membrane</keyword>
<evidence type="ECO:0000313" key="4">
    <source>
        <dbReference type="Proteomes" id="UP000298030"/>
    </source>
</evidence>
<evidence type="ECO:0000256" key="2">
    <source>
        <dbReference type="SAM" id="Phobius"/>
    </source>
</evidence>